<dbReference type="InterPro" id="IPR050075">
    <property type="entry name" value="LeuD"/>
</dbReference>
<comment type="similarity">
    <text evidence="1 5">Belongs to the LeuD family. LeuD type 2 subfamily.</text>
</comment>
<dbReference type="UniPathway" id="UPA00048">
    <property type="reaction ID" value="UER00071"/>
</dbReference>
<dbReference type="OrthoDB" id="9777465at2"/>
<keyword evidence="3 5" id="KW-0456">Lyase</keyword>
<dbReference type="AlphaFoldDB" id="A0A2T0BI92"/>
<keyword evidence="2 5" id="KW-0432">Leucine biosynthesis</keyword>
<dbReference type="HAMAP" id="MF_01032">
    <property type="entry name" value="LeuD_type2"/>
    <property type="match status" value="1"/>
</dbReference>
<dbReference type="CDD" id="cd01577">
    <property type="entry name" value="IPMI_Swivel"/>
    <property type="match status" value="1"/>
</dbReference>
<dbReference type="NCBIfam" id="TIGR02084">
    <property type="entry name" value="leud"/>
    <property type="match status" value="1"/>
</dbReference>
<dbReference type="SUPFAM" id="SSF52016">
    <property type="entry name" value="LeuD/IlvD-like"/>
    <property type="match status" value="1"/>
</dbReference>
<dbReference type="RefSeq" id="WP_106058889.1">
    <property type="nucleotide sequence ID" value="NZ_PVXQ01000006.1"/>
</dbReference>
<organism evidence="7 8">
    <name type="scientific">Clostridium vincentii</name>
    <dbReference type="NCBI Taxonomy" id="52704"/>
    <lineage>
        <taxon>Bacteria</taxon>
        <taxon>Bacillati</taxon>
        <taxon>Bacillota</taxon>
        <taxon>Clostridia</taxon>
        <taxon>Eubacteriales</taxon>
        <taxon>Clostridiaceae</taxon>
        <taxon>Clostridium</taxon>
    </lineage>
</organism>
<comment type="caution">
    <text evidence="7">The sequence shown here is derived from an EMBL/GenBank/DDBJ whole genome shotgun (WGS) entry which is preliminary data.</text>
</comment>
<dbReference type="GO" id="GO:0003861">
    <property type="term" value="F:3-isopropylmalate dehydratase activity"/>
    <property type="evidence" value="ECO:0007669"/>
    <property type="project" value="UniProtKB-UniRule"/>
</dbReference>
<dbReference type="InterPro" id="IPR011827">
    <property type="entry name" value="LeuD_type2/HacB/DmdB"/>
</dbReference>
<dbReference type="EC" id="4.2.1.33" evidence="5"/>
<evidence type="ECO:0000256" key="5">
    <source>
        <dbReference type="HAMAP-Rule" id="MF_01032"/>
    </source>
</evidence>
<keyword evidence="8" id="KW-1185">Reference proteome</keyword>
<dbReference type="PANTHER" id="PTHR43345">
    <property type="entry name" value="3-ISOPROPYLMALATE DEHYDRATASE SMALL SUBUNIT 2-RELATED-RELATED"/>
    <property type="match status" value="1"/>
</dbReference>
<keyword evidence="5" id="KW-0028">Amino-acid biosynthesis</keyword>
<comment type="pathway">
    <text evidence="5">Amino-acid biosynthesis; L-leucine biosynthesis; L-leucine from 3-methyl-2-oxobutanoate: step 2/4.</text>
</comment>
<evidence type="ECO:0000256" key="4">
    <source>
        <dbReference type="ARBA" id="ARBA00023304"/>
    </source>
</evidence>
<dbReference type="EMBL" id="PVXQ01000006">
    <property type="protein sequence ID" value="PRR83610.1"/>
    <property type="molecule type" value="Genomic_DNA"/>
</dbReference>
<dbReference type="FunFam" id="3.20.19.10:FF:000007">
    <property type="entry name" value="Isopropylmalate/citramalate isomerase small subunit"/>
    <property type="match status" value="1"/>
</dbReference>
<accession>A0A2T0BI92</accession>
<sequence>MKVTGKVFKYGNNVDTDVIIPARYLNTSNHKELAAHAMEDIDLDFVKNVRPGDIIVANKNFGCGSSREHAPIVIKESGISCVIATTFARIFYRNAINIGLPILECEAAVKAIEAGDQVEIDFSTGIIKNLSKDESYQGEAFPAFMQKIIDNNGLIGYIKSKK</sequence>
<keyword evidence="4 5" id="KW-0100">Branched-chain amino acid biosynthesis</keyword>
<name>A0A2T0BI92_9CLOT</name>
<dbReference type="InterPro" id="IPR000573">
    <property type="entry name" value="AconitaseA/IPMdHydase_ssu_swvl"/>
</dbReference>
<evidence type="ECO:0000256" key="1">
    <source>
        <dbReference type="ARBA" id="ARBA00009869"/>
    </source>
</evidence>
<dbReference type="GO" id="GO:0009098">
    <property type="term" value="P:L-leucine biosynthetic process"/>
    <property type="evidence" value="ECO:0007669"/>
    <property type="project" value="UniProtKB-UniRule"/>
</dbReference>
<dbReference type="Proteomes" id="UP000239471">
    <property type="component" value="Unassembled WGS sequence"/>
</dbReference>
<dbReference type="Pfam" id="PF00694">
    <property type="entry name" value="Aconitase_C"/>
    <property type="match status" value="1"/>
</dbReference>
<protein>
    <recommendedName>
        <fullName evidence="5">3-isopropylmalate dehydratase small subunit</fullName>
        <ecNumber evidence="5">4.2.1.33</ecNumber>
    </recommendedName>
    <alternativeName>
        <fullName evidence="5">Alpha-IPM isomerase</fullName>
        <shortName evidence="5">IPMI</shortName>
    </alternativeName>
    <alternativeName>
        <fullName evidence="5">Isopropylmalate isomerase</fullName>
    </alternativeName>
</protein>
<gene>
    <name evidence="7" type="primary">dmdB</name>
    <name evidence="5" type="synonym">leuD</name>
    <name evidence="7" type="ORF">CLVI_08600</name>
</gene>
<dbReference type="InterPro" id="IPR033940">
    <property type="entry name" value="IPMI_Swivel"/>
</dbReference>
<dbReference type="NCBIfam" id="TIGR02087">
    <property type="entry name" value="LEUD_arch"/>
    <property type="match status" value="1"/>
</dbReference>
<proteinExistence type="inferred from homology"/>
<dbReference type="Gene3D" id="3.20.19.10">
    <property type="entry name" value="Aconitase, domain 4"/>
    <property type="match status" value="1"/>
</dbReference>
<evidence type="ECO:0000256" key="2">
    <source>
        <dbReference type="ARBA" id="ARBA00022430"/>
    </source>
</evidence>
<dbReference type="PANTHER" id="PTHR43345:SF2">
    <property type="entry name" value="3-ISOPROPYLMALATE DEHYDRATASE SMALL SUBUNIT 1"/>
    <property type="match status" value="1"/>
</dbReference>
<evidence type="ECO:0000256" key="3">
    <source>
        <dbReference type="ARBA" id="ARBA00023239"/>
    </source>
</evidence>
<comment type="catalytic activity">
    <reaction evidence="5">
        <text>(2R,3S)-3-isopropylmalate = (2S)-2-isopropylmalate</text>
        <dbReference type="Rhea" id="RHEA:32287"/>
        <dbReference type="ChEBI" id="CHEBI:1178"/>
        <dbReference type="ChEBI" id="CHEBI:35121"/>
        <dbReference type="EC" id="4.2.1.33"/>
    </reaction>
</comment>
<evidence type="ECO:0000313" key="8">
    <source>
        <dbReference type="Proteomes" id="UP000239471"/>
    </source>
</evidence>
<feature type="domain" description="Aconitase A/isopropylmalate dehydratase small subunit swivel" evidence="6">
    <location>
        <begin position="46"/>
        <end position="102"/>
    </location>
</feature>
<dbReference type="InterPro" id="IPR015928">
    <property type="entry name" value="Aconitase/3IPM_dehydase_swvl"/>
</dbReference>
<comment type="function">
    <text evidence="5">Catalyzes the isomerization between 2-isopropylmalate and 3-isopropylmalate, via the formation of 2-isopropylmaleate.</text>
</comment>
<reference evidence="7 8" key="1">
    <citation type="submission" date="2018-03" db="EMBL/GenBank/DDBJ databases">
        <title>Genome sequence of Clostridium vincentii DSM 10228.</title>
        <authorList>
            <person name="Poehlein A."/>
            <person name="Daniel R."/>
        </authorList>
    </citation>
    <scope>NUCLEOTIDE SEQUENCE [LARGE SCALE GENOMIC DNA]</scope>
    <source>
        <strain evidence="7 8">DSM 10228</strain>
    </source>
</reference>
<comment type="subunit">
    <text evidence="5">Heterodimer of LeuC and LeuD.</text>
</comment>
<dbReference type="InterPro" id="IPR011824">
    <property type="entry name" value="LeuD/DmdB_bac"/>
</dbReference>
<evidence type="ECO:0000259" key="6">
    <source>
        <dbReference type="Pfam" id="PF00694"/>
    </source>
</evidence>
<evidence type="ECO:0000313" key="7">
    <source>
        <dbReference type="EMBL" id="PRR83610.1"/>
    </source>
</evidence>